<protein>
    <submittedName>
        <fullName evidence="4">Uncharacterized protein</fullName>
    </submittedName>
</protein>
<dbReference type="AlphaFoldDB" id="A0A6B2LKK2"/>
<dbReference type="CDD" id="cd00157">
    <property type="entry name" value="Rho"/>
    <property type="match status" value="1"/>
</dbReference>
<dbReference type="SMART" id="SM00175">
    <property type="entry name" value="RAB"/>
    <property type="match status" value="1"/>
</dbReference>
<proteinExistence type="inferred from homology"/>
<evidence type="ECO:0000256" key="2">
    <source>
        <dbReference type="ARBA" id="ARBA00022741"/>
    </source>
</evidence>
<dbReference type="InterPro" id="IPR027417">
    <property type="entry name" value="P-loop_NTPase"/>
</dbReference>
<name>A0A6B2LKK2_9EUKA</name>
<organism evidence="4">
    <name type="scientific">Arcella intermedia</name>
    <dbReference type="NCBI Taxonomy" id="1963864"/>
    <lineage>
        <taxon>Eukaryota</taxon>
        <taxon>Amoebozoa</taxon>
        <taxon>Tubulinea</taxon>
        <taxon>Elardia</taxon>
        <taxon>Arcellinida</taxon>
        <taxon>Sphaerothecina</taxon>
        <taxon>Arcellidae</taxon>
        <taxon>Arcella</taxon>
    </lineage>
</organism>
<dbReference type="EMBL" id="GIBP01008545">
    <property type="protein sequence ID" value="NDV37514.1"/>
    <property type="molecule type" value="Transcribed_RNA"/>
</dbReference>
<dbReference type="SUPFAM" id="SSF52540">
    <property type="entry name" value="P-loop containing nucleoside triphosphate hydrolases"/>
    <property type="match status" value="1"/>
</dbReference>
<dbReference type="FunFam" id="3.40.50.300:FF:001179">
    <property type="entry name" value="Rho family GTPase"/>
    <property type="match status" value="1"/>
</dbReference>
<dbReference type="Pfam" id="PF00071">
    <property type="entry name" value="Ras"/>
    <property type="match status" value="1"/>
</dbReference>
<dbReference type="PROSITE" id="PS51421">
    <property type="entry name" value="RAS"/>
    <property type="match status" value="1"/>
</dbReference>
<dbReference type="InterPro" id="IPR003578">
    <property type="entry name" value="Small_GTPase_Rho"/>
</dbReference>
<reference evidence="4" key="1">
    <citation type="journal article" date="2020" name="J. Eukaryot. Microbiol.">
        <title>De novo Sequencing, Assembly and Annotation of the Transcriptome for the Free-Living Testate Amoeba Arcella intermedia.</title>
        <authorList>
            <person name="Ribeiro G.M."/>
            <person name="Porfirio-Sousa A.L."/>
            <person name="Maurer-Alcala X.X."/>
            <person name="Katz L.A."/>
            <person name="Lahr D.J.G."/>
        </authorList>
    </citation>
    <scope>NUCLEOTIDE SEQUENCE</scope>
</reference>
<dbReference type="GO" id="GO:0003924">
    <property type="term" value="F:GTPase activity"/>
    <property type="evidence" value="ECO:0007669"/>
    <property type="project" value="InterPro"/>
</dbReference>
<dbReference type="GO" id="GO:0005525">
    <property type="term" value="F:GTP binding"/>
    <property type="evidence" value="ECO:0007669"/>
    <property type="project" value="UniProtKB-KW"/>
</dbReference>
<keyword evidence="3" id="KW-0342">GTP-binding</keyword>
<sequence length="184" mass="20515">MVVVGSGNVGKTSLLWTFRKGHFPEDVSSWFDPYFCPITLENKTFDFAPWDTNGSEDYDRLRPLSYPDTAIFLVLFSVVSQSSFDEISSKWIPEISHYSPGTPFILVGTKTDLRENAETLSSLSKKGLHPIDTSQGQDLAHKIKAIKYFEISALKNPKGVKDLFHTAILSSSSQKHLKGGCLLL</sequence>
<dbReference type="PANTHER" id="PTHR24072">
    <property type="entry name" value="RHO FAMILY GTPASE"/>
    <property type="match status" value="1"/>
</dbReference>
<dbReference type="GO" id="GO:0007264">
    <property type="term" value="P:small GTPase-mediated signal transduction"/>
    <property type="evidence" value="ECO:0007669"/>
    <property type="project" value="InterPro"/>
</dbReference>
<dbReference type="Gene3D" id="3.40.50.300">
    <property type="entry name" value="P-loop containing nucleotide triphosphate hydrolases"/>
    <property type="match status" value="1"/>
</dbReference>
<comment type="similarity">
    <text evidence="1">Belongs to the small GTPase superfamily. Rho family.</text>
</comment>
<dbReference type="PRINTS" id="PR00449">
    <property type="entry name" value="RASTRNSFRMNG"/>
</dbReference>
<evidence type="ECO:0000313" key="4">
    <source>
        <dbReference type="EMBL" id="NDV37514.1"/>
    </source>
</evidence>
<accession>A0A6B2LKK2</accession>
<dbReference type="SMART" id="SM00174">
    <property type="entry name" value="RHO"/>
    <property type="match status" value="1"/>
</dbReference>
<dbReference type="NCBIfam" id="TIGR00231">
    <property type="entry name" value="small_GTP"/>
    <property type="match status" value="1"/>
</dbReference>
<evidence type="ECO:0000256" key="1">
    <source>
        <dbReference type="ARBA" id="ARBA00010142"/>
    </source>
</evidence>
<dbReference type="InterPro" id="IPR005225">
    <property type="entry name" value="Small_GTP-bd"/>
</dbReference>
<dbReference type="PROSITE" id="PS51419">
    <property type="entry name" value="RAB"/>
    <property type="match status" value="1"/>
</dbReference>
<keyword evidence="2" id="KW-0547">Nucleotide-binding</keyword>
<dbReference type="SMART" id="SM00173">
    <property type="entry name" value="RAS"/>
    <property type="match status" value="1"/>
</dbReference>
<dbReference type="PROSITE" id="PS51420">
    <property type="entry name" value="RHO"/>
    <property type="match status" value="1"/>
</dbReference>
<dbReference type="InterPro" id="IPR001806">
    <property type="entry name" value="Small_GTPase"/>
</dbReference>
<evidence type="ECO:0000256" key="3">
    <source>
        <dbReference type="ARBA" id="ARBA00023134"/>
    </source>
</evidence>